<keyword evidence="1" id="KW-1133">Transmembrane helix</keyword>
<keyword evidence="1" id="KW-0812">Transmembrane</keyword>
<reference evidence="2 3" key="1">
    <citation type="journal article" date="2011" name="J. Bacteriol.">
        <title>Complete genome sequence of the cellulose-degrading bacterium Cellulosilyticum lentocellum.</title>
        <authorList>
            <consortium name="US DOE Joint Genome Institute"/>
            <person name="Miller D.A."/>
            <person name="Suen G."/>
            <person name="Bruce D."/>
            <person name="Copeland A."/>
            <person name="Cheng J.F."/>
            <person name="Detter C."/>
            <person name="Goodwin L.A."/>
            <person name="Han C.S."/>
            <person name="Hauser L.J."/>
            <person name="Land M.L."/>
            <person name="Lapidus A."/>
            <person name="Lucas S."/>
            <person name="Meincke L."/>
            <person name="Pitluck S."/>
            <person name="Tapia R."/>
            <person name="Teshima H."/>
            <person name="Woyke T."/>
            <person name="Fox B.G."/>
            <person name="Angert E.R."/>
            <person name="Currie C.R."/>
        </authorList>
    </citation>
    <scope>NUCLEOTIDE SEQUENCE [LARGE SCALE GENOMIC DNA]</scope>
    <source>
        <strain evidence="3">ATCC 49066 / DSM 5427 / NCIMB 11756 / RHM5</strain>
    </source>
</reference>
<dbReference type="AlphaFoldDB" id="F2JH51"/>
<feature type="transmembrane region" description="Helical" evidence="1">
    <location>
        <begin position="113"/>
        <end position="131"/>
    </location>
</feature>
<keyword evidence="1" id="KW-0472">Membrane</keyword>
<evidence type="ECO:0000313" key="2">
    <source>
        <dbReference type="EMBL" id="ADZ81866.1"/>
    </source>
</evidence>
<feature type="transmembrane region" description="Helical" evidence="1">
    <location>
        <begin position="143"/>
        <end position="162"/>
    </location>
</feature>
<name>F2JH51_CELLD</name>
<keyword evidence="3" id="KW-1185">Reference proteome</keyword>
<sequence>MLSPRSRNAGQKVTARVNTFYLLFEILTSSIGLGFTLYIFISNRNLSTRIIMAFLILCLLVVFLRSIILLILYFLELKIAKIDPLELSATLTNRKTQLMKAQSILTKMANITYLIYDYGIFIVWFILLAFFDYICLKQFNTSSFIIFIISLFFWAVGIALLWKKLKKK</sequence>
<gene>
    <name evidence="2" type="ordered locus">Clole_0107</name>
</gene>
<accession>F2JH51</accession>
<feature type="transmembrane region" description="Helical" evidence="1">
    <location>
        <begin position="20"/>
        <end position="41"/>
    </location>
</feature>
<feature type="transmembrane region" description="Helical" evidence="1">
    <location>
        <begin position="53"/>
        <end position="75"/>
    </location>
</feature>
<proteinExistence type="predicted"/>
<dbReference type="EMBL" id="CP002582">
    <property type="protein sequence ID" value="ADZ81866.1"/>
    <property type="molecule type" value="Genomic_DNA"/>
</dbReference>
<dbReference type="HOGENOM" id="CLU_1583561_0_0_9"/>
<protein>
    <submittedName>
        <fullName evidence="2">Uncharacterized protein</fullName>
    </submittedName>
</protein>
<organism evidence="2 3">
    <name type="scientific">Cellulosilyticum lentocellum (strain ATCC 49066 / DSM 5427 / NCIMB 11756 / RHM5)</name>
    <name type="common">Clostridium lentocellum</name>
    <dbReference type="NCBI Taxonomy" id="642492"/>
    <lineage>
        <taxon>Bacteria</taxon>
        <taxon>Bacillati</taxon>
        <taxon>Bacillota</taxon>
        <taxon>Clostridia</taxon>
        <taxon>Lachnospirales</taxon>
        <taxon>Cellulosilyticaceae</taxon>
        <taxon>Cellulosilyticum</taxon>
    </lineage>
</organism>
<dbReference type="Proteomes" id="UP000008467">
    <property type="component" value="Chromosome"/>
</dbReference>
<evidence type="ECO:0000313" key="3">
    <source>
        <dbReference type="Proteomes" id="UP000008467"/>
    </source>
</evidence>
<dbReference type="RefSeq" id="WP_013655167.1">
    <property type="nucleotide sequence ID" value="NC_015275.1"/>
</dbReference>
<dbReference type="KEGG" id="cle:Clole_0107"/>
<evidence type="ECO:0000256" key="1">
    <source>
        <dbReference type="SAM" id="Phobius"/>
    </source>
</evidence>